<dbReference type="AlphaFoldDB" id="A0A1H1WWX1"/>
<dbReference type="OrthoDB" id="9794601at2"/>
<evidence type="ECO:0000313" key="2">
    <source>
        <dbReference type="Proteomes" id="UP000198859"/>
    </source>
</evidence>
<reference evidence="2" key="1">
    <citation type="submission" date="2016-10" db="EMBL/GenBank/DDBJ databases">
        <authorList>
            <person name="Varghese N."/>
            <person name="Submissions S."/>
        </authorList>
    </citation>
    <scope>NUCLEOTIDE SEQUENCE [LARGE SCALE GENOMIC DNA]</scope>
    <source>
        <strain evidence="2">DSM 22127</strain>
    </source>
</reference>
<dbReference type="Proteomes" id="UP000198859">
    <property type="component" value="Chromosome I"/>
</dbReference>
<gene>
    <name evidence="1" type="ORF">SAMN04488570_3298</name>
</gene>
<evidence type="ECO:0008006" key="3">
    <source>
        <dbReference type="Google" id="ProtNLM"/>
    </source>
</evidence>
<protein>
    <recommendedName>
        <fullName evidence="3">Glycosyl transferase family 11</fullName>
    </recommendedName>
</protein>
<dbReference type="RefSeq" id="WP_091731900.1">
    <property type="nucleotide sequence ID" value="NZ_LT629757.1"/>
</dbReference>
<evidence type="ECO:0000313" key="1">
    <source>
        <dbReference type="EMBL" id="SDT01532.1"/>
    </source>
</evidence>
<dbReference type="STRING" id="642780.SAMN04488570_3298"/>
<organism evidence="1 2">
    <name type="scientific">Nocardioides scoriae</name>
    <dbReference type="NCBI Taxonomy" id="642780"/>
    <lineage>
        <taxon>Bacteria</taxon>
        <taxon>Bacillati</taxon>
        <taxon>Actinomycetota</taxon>
        <taxon>Actinomycetes</taxon>
        <taxon>Propionibacteriales</taxon>
        <taxon>Nocardioidaceae</taxon>
        <taxon>Nocardioides</taxon>
    </lineage>
</organism>
<dbReference type="EMBL" id="LT629757">
    <property type="protein sequence ID" value="SDT01532.1"/>
    <property type="molecule type" value="Genomic_DNA"/>
</dbReference>
<keyword evidence="2" id="KW-1185">Reference proteome</keyword>
<sequence length="242" mass="27641">MDSITFRPSGRSGNQLQLWACARTLSLRYGWDYLHVPVDHFPMDYSRVRTRLGDLGAAASGRYRRLAGHDWDTSFNVTGHLAPETGTHRSRYRVLDWSGVFTRVDEFRDQLLTELLGSERDRPARVDGVGVHVRQDDAGYPLPLDFYDAALDRLLPAGDHRPLTVFTDGDVDALVAHFGRRFPGRDVRPARGTVRQDLLHLAAHDQVVMSFSWFSYWAAFLSEADRVLCPADFCYYPRWEPV</sequence>
<proteinExistence type="predicted"/>
<accession>A0A1H1WWX1</accession>
<name>A0A1H1WWX1_9ACTN</name>